<dbReference type="EMBL" id="JAPQKT010000001">
    <property type="protein sequence ID" value="KAJ5242076.1"/>
    <property type="molecule type" value="Genomic_DNA"/>
</dbReference>
<evidence type="ECO:0000313" key="2">
    <source>
        <dbReference type="Proteomes" id="UP001147733"/>
    </source>
</evidence>
<gene>
    <name evidence="1" type="ORF">N7469_000403</name>
</gene>
<comment type="caution">
    <text evidence="1">The sequence shown here is derived from an EMBL/GenBank/DDBJ whole genome shotgun (WGS) entry which is preliminary data.</text>
</comment>
<organism evidence="1 2">
    <name type="scientific">Penicillium citrinum</name>
    <dbReference type="NCBI Taxonomy" id="5077"/>
    <lineage>
        <taxon>Eukaryota</taxon>
        <taxon>Fungi</taxon>
        <taxon>Dikarya</taxon>
        <taxon>Ascomycota</taxon>
        <taxon>Pezizomycotina</taxon>
        <taxon>Eurotiomycetes</taxon>
        <taxon>Eurotiomycetidae</taxon>
        <taxon>Eurotiales</taxon>
        <taxon>Aspergillaceae</taxon>
        <taxon>Penicillium</taxon>
    </lineage>
</organism>
<name>A0A9W9PCT8_PENCI</name>
<keyword evidence="2" id="KW-1185">Reference proteome</keyword>
<protein>
    <submittedName>
        <fullName evidence="1">Uncharacterized protein</fullName>
    </submittedName>
</protein>
<proteinExistence type="predicted"/>
<dbReference type="RefSeq" id="XP_056505080.1">
    <property type="nucleotide sequence ID" value="XM_056639323.1"/>
</dbReference>
<reference evidence="1" key="1">
    <citation type="submission" date="2022-11" db="EMBL/GenBank/DDBJ databases">
        <authorList>
            <person name="Petersen C."/>
        </authorList>
    </citation>
    <scope>NUCLEOTIDE SEQUENCE</scope>
    <source>
        <strain evidence="1">IBT 23319</strain>
    </source>
</reference>
<dbReference type="AlphaFoldDB" id="A0A9W9PCT8"/>
<sequence>MPGDFTMKRSNWDALKLADYTSHFKLIRLNEEEEWVLTYGKGSLVDVSILSGIIQMDEVLRCLVQRTECLERKKRALLKTDRSDEESNKLEKYDMQHETLERRKIVRGTFATLLSKTVYPEVVVVGETAGVAKIVT</sequence>
<accession>A0A9W9PCT8</accession>
<reference evidence="1" key="2">
    <citation type="journal article" date="2023" name="IMA Fungus">
        <title>Comparative genomic study of the Penicillium genus elucidates a diverse pangenome and 15 lateral gene transfer events.</title>
        <authorList>
            <person name="Petersen C."/>
            <person name="Sorensen T."/>
            <person name="Nielsen M.R."/>
            <person name="Sondergaard T.E."/>
            <person name="Sorensen J.L."/>
            <person name="Fitzpatrick D.A."/>
            <person name="Frisvad J.C."/>
            <person name="Nielsen K.L."/>
        </authorList>
    </citation>
    <scope>NUCLEOTIDE SEQUENCE</scope>
    <source>
        <strain evidence="1">IBT 23319</strain>
    </source>
</reference>
<evidence type="ECO:0000313" key="1">
    <source>
        <dbReference type="EMBL" id="KAJ5242076.1"/>
    </source>
</evidence>
<dbReference type="Proteomes" id="UP001147733">
    <property type="component" value="Unassembled WGS sequence"/>
</dbReference>
<dbReference type="GeneID" id="81378490"/>